<keyword evidence="1" id="KW-0812">Transmembrane</keyword>
<protein>
    <recommendedName>
        <fullName evidence="2">Ig-like domain-containing protein</fullName>
    </recommendedName>
</protein>
<dbReference type="InterPro" id="IPR013783">
    <property type="entry name" value="Ig-like_fold"/>
</dbReference>
<accession>A0AAN8P8A6</accession>
<feature type="transmembrane region" description="Helical" evidence="1">
    <location>
        <begin position="287"/>
        <end position="308"/>
    </location>
</feature>
<evidence type="ECO:0000313" key="3">
    <source>
        <dbReference type="EMBL" id="KAK6172977.1"/>
    </source>
</evidence>
<evidence type="ECO:0000259" key="2">
    <source>
        <dbReference type="PROSITE" id="PS50835"/>
    </source>
</evidence>
<feature type="domain" description="Ig-like" evidence="2">
    <location>
        <begin position="10"/>
        <end position="68"/>
    </location>
</feature>
<feature type="transmembrane region" description="Helical" evidence="1">
    <location>
        <begin position="489"/>
        <end position="507"/>
    </location>
</feature>
<organism evidence="3 4">
    <name type="scientific">Patella caerulea</name>
    <name type="common">Rayed Mediterranean limpet</name>
    <dbReference type="NCBI Taxonomy" id="87958"/>
    <lineage>
        <taxon>Eukaryota</taxon>
        <taxon>Metazoa</taxon>
        <taxon>Spiralia</taxon>
        <taxon>Lophotrochozoa</taxon>
        <taxon>Mollusca</taxon>
        <taxon>Gastropoda</taxon>
        <taxon>Patellogastropoda</taxon>
        <taxon>Patelloidea</taxon>
        <taxon>Patellidae</taxon>
        <taxon>Patella</taxon>
    </lineage>
</organism>
<dbReference type="Proteomes" id="UP001347796">
    <property type="component" value="Unassembled WGS sequence"/>
</dbReference>
<dbReference type="Gene3D" id="2.60.40.10">
    <property type="entry name" value="Immunoglobulins"/>
    <property type="match status" value="1"/>
</dbReference>
<keyword evidence="4" id="KW-1185">Reference proteome</keyword>
<dbReference type="InterPro" id="IPR036179">
    <property type="entry name" value="Ig-like_dom_sf"/>
</dbReference>
<dbReference type="AlphaFoldDB" id="A0AAN8P8A6"/>
<reference evidence="3 4" key="1">
    <citation type="submission" date="2024-01" db="EMBL/GenBank/DDBJ databases">
        <title>The genome of the rayed Mediterranean limpet Patella caerulea (Linnaeus, 1758).</title>
        <authorList>
            <person name="Anh-Thu Weber A."/>
            <person name="Halstead-Nussloch G."/>
        </authorList>
    </citation>
    <scope>NUCLEOTIDE SEQUENCE [LARGE SCALE GENOMIC DNA]</scope>
    <source>
        <strain evidence="3">AATW-2023a</strain>
        <tissue evidence="3">Whole specimen</tissue>
    </source>
</reference>
<keyword evidence="1" id="KW-1133">Transmembrane helix</keyword>
<dbReference type="InterPro" id="IPR035897">
    <property type="entry name" value="Toll_tir_struct_dom_sf"/>
</dbReference>
<evidence type="ECO:0000256" key="1">
    <source>
        <dbReference type="SAM" id="Phobius"/>
    </source>
</evidence>
<dbReference type="SUPFAM" id="SSF52200">
    <property type="entry name" value="Toll/Interleukin receptor TIR domain"/>
    <property type="match status" value="1"/>
</dbReference>
<dbReference type="PROSITE" id="PS50835">
    <property type="entry name" value="IG_LIKE"/>
    <property type="match status" value="1"/>
</dbReference>
<dbReference type="EMBL" id="JAZGQO010000011">
    <property type="protein sequence ID" value="KAK6172977.1"/>
    <property type="molecule type" value="Genomic_DNA"/>
</dbReference>
<dbReference type="CDD" id="cd00096">
    <property type="entry name" value="Ig"/>
    <property type="match status" value="1"/>
</dbReference>
<dbReference type="InterPro" id="IPR007110">
    <property type="entry name" value="Ig-like_dom"/>
</dbReference>
<gene>
    <name evidence="3" type="ORF">SNE40_016522</name>
</gene>
<name>A0AAN8P8A6_PATCE</name>
<keyword evidence="1" id="KW-0472">Membrane</keyword>
<dbReference type="SUPFAM" id="SSF48726">
    <property type="entry name" value="Immunoglobulin"/>
    <property type="match status" value="1"/>
</dbReference>
<comment type="caution">
    <text evidence="3">The sequence shown here is derived from an EMBL/GenBank/DDBJ whole genome shotgun (WGS) entry which is preliminary data.</text>
</comment>
<sequence>MKVEKSCQSNVVWSRNGGSIISDSRHVISYNSSNTVNITTLHIYSTMLYSTLHIYNIQDMDYGVYTCRFYQCIEQKAIIAYWNEHNDNEDRCLHNTKETFHLDKKQFEKRNVTIIPGGILILETEYHVMTDARNVKISVSRNDVTVSASIMPSCSLFIYNILRVKFQKEAKNDFSSHLNIIEKLDGESTIFLLQFESCIDAYSYGSYAFVIKRDFNSLWVEHSVPVDVIPQIPQVFSNSFYNFTNHKPISPHSQQCWTKKRHDIEIPCGQYIDFFLSTARAFFLMEYVVLLFISFIAITCIYFINLLNKMVVFKLFRRLPWQRSKFVDFDGKHISNKYDVYISYAPPQPGLPGESNMSDQNMALSVEKVLQELKLRVVSEKHISPEKYSSVEILKYIRRSYAFVILASHRYIENSEKYVSEISRILSTNRVKNRNRILILTVGDLQYGQIHVDVVTGYKICPWTKEIEEKSHIVKNWAQTVFNQPDYSLLPLLILYVLGIYLFYILFF</sequence>
<dbReference type="Gene3D" id="3.40.50.10140">
    <property type="entry name" value="Toll/interleukin-1 receptor homology (TIR) domain"/>
    <property type="match status" value="1"/>
</dbReference>
<evidence type="ECO:0000313" key="4">
    <source>
        <dbReference type="Proteomes" id="UP001347796"/>
    </source>
</evidence>
<proteinExistence type="predicted"/>